<reference evidence="2" key="1">
    <citation type="journal article" date="2013" name="Genetics">
        <title>The draft genome and transcriptome of Panagrellus redivivus are shaped by the harsh demands of a free-living lifestyle.</title>
        <authorList>
            <person name="Srinivasan J."/>
            <person name="Dillman A.R."/>
            <person name="Macchietto M.G."/>
            <person name="Heikkinen L."/>
            <person name="Lakso M."/>
            <person name="Fracchia K.M."/>
            <person name="Antoshechkin I."/>
            <person name="Mortazavi A."/>
            <person name="Wong G."/>
            <person name="Sternberg P.W."/>
        </authorList>
    </citation>
    <scope>NUCLEOTIDE SEQUENCE [LARGE SCALE GENOMIC DNA]</scope>
    <source>
        <strain evidence="2">MT8872</strain>
    </source>
</reference>
<dbReference type="PANTHER" id="PTHR46306:SF1">
    <property type="entry name" value="BTB_POZ DOMAIN-CONTAINING PROTEIN 9"/>
    <property type="match status" value="1"/>
</dbReference>
<keyword evidence="2" id="KW-1185">Reference proteome</keyword>
<dbReference type="GO" id="GO:0050804">
    <property type="term" value="P:modulation of chemical synaptic transmission"/>
    <property type="evidence" value="ECO:0007669"/>
    <property type="project" value="TreeGrafter"/>
</dbReference>
<evidence type="ECO:0000313" key="3">
    <source>
        <dbReference type="WBParaSite" id="Pan_g2579.t1"/>
    </source>
</evidence>
<dbReference type="CDD" id="cd18186">
    <property type="entry name" value="BTB_POZ_ZBTB_KLHL-like"/>
    <property type="match status" value="1"/>
</dbReference>
<dbReference type="Pfam" id="PF00651">
    <property type="entry name" value="BTB"/>
    <property type="match status" value="1"/>
</dbReference>
<dbReference type="SMART" id="SM00875">
    <property type="entry name" value="BACK"/>
    <property type="match status" value="1"/>
</dbReference>
<evidence type="ECO:0000259" key="1">
    <source>
        <dbReference type="PROSITE" id="PS50097"/>
    </source>
</evidence>
<accession>A0A7E4VRT5</accession>
<feature type="domain" description="BTB" evidence="1">
    <location>
        <begin position="16"/>
        <end position="78"/>
    </location>
</feature>
<dbReference type="InterPro" id="IPR052407">
    <property type="entry name" value="BTB_POZ_domain_cont_9"/>
</dbReference>
<protein>
    <submittedName>
        <fullName evidence="3">BTB domain-containing protein</fullName>
    </submittedName>
</protein>
<evidence type="ECO:0000313" key="2">
    <source>
        <dbReference type="Proteomes" id="UP000492821"/>
    </source>
</evidence>
<reference evidence="3" key="2">
    <citation type="submission" date="2020-10" db="UniProtKB">
        <authorList>
            <consortium name="WormBaseParasite"/>
        </authorList>
    </citation>
    <scope>IDENTIFICATION</scope>
</reference>
<dbReference type="GO" id="GO:0048512">
    <property type="term" value="P:circadian behavior"/>
    <property type="evidence" value="ECO:0007669"/>
    <property type="project" value="TreeGrafter"/>
</dbReference>
<sequence length="413" mass="47328">MSADQNKSNFMSKTDSDVTIVIEESELPAHKSILTKQSEYFKTMFSSIEAKIDKIVLKETDFKAFKRMLEYMYTGSMNHLYRAYISVSEICEVIACSRFFIVDGLENGMISYLRRRAVDTNPGLLLSNAFTYHIDELVLISTDMIQKVAPFLAENKIFEELSLQGVEHVLKLNLNTSELKVFEALVSWMRQNPDCKASFPELLKHVEVNILTKEQLEILHKPTPVSPTILSCLLDLIDEQKYQSRKLHKIVNKNVITGLQDLRIVEGILANPSSPNSTVISHPERIVIFDLKQNYFLNCIKLETFARSTYDVAVSVDGQKWKYVHKKALYCCKPAVLKFEGRVVRFIRIKAARGTTIQVNPNFEALYLTDNFKEETVAKPAVFKRPEPALSNEMLSVQEMTIRALRERNTSYC</sequence>
<organism evidence="2 3">
    <name type="scientific">Panagrellus redivivus</name>
    <name type="common">Microworm</name>
    <dbReference type="NCBI Taxonomy" id="6233"/>
    <lineage>
        <taxon>Eukaryota</taxon>
        <taxon>Metazoa</taxon>
        <taxon>Ecdysozoa</taxon>
        <taxon>Nematoda</taxon>
        <taxon>Chromadorea</taxon>
        <taxon>Rhabditida</taxon>
        <taxon>Tylenchina</taxon>
        <taxon>Panagrolaimomorpha</taxon>
        <taxon>Panagrolaimoidea</taxon>
        <taxon>Panagrolaimidae</taxon>
        <taxon>Panagrellus</taxon>
    </lineage>
</organism>
<dbReference type="Gene3D" id="1.25.40.420">
    <property type="match status" value="1"/>
</dbReference>
<dbReference type="GO" id="GO:0008344">
    <property type="term" value="P:adult locomotory behavior"/>
    <property type="evidence" value="ECO:0007669"/>
    <property type="project" value="TreeGrafter"/>
</dbReference>
<dbReference type="AlphaFoldDB" id="A0A7E4VRT5"/>
<name>A0A7E4VRT5_PANRE</name>
<dbReference type="SMART" id="SM00225">
    <property type="entry name" value="BTB"/>
    <property type="match status" value="1"/>
</dbReference>
<dbReference type="Pfam" id="PF07707">
    <property type="entry name" value="BACK"/>
    <property type="match status" value="1"/>
</dbReference>
<dbReference type="WBParaSite" id="Pan_g2579.t1">
    <property type="protein sequence ID" value="Pan_g2579.t1"/>
    <property type="gene ID" value="Pan_g2579"/>
</dbReference>
<dbReference type="InterPro" id="IPR000210">
    <property type="entry name" value="BTB/POZ_dom"/>
</dbReference>
<dbReference type="SUPFAM" id="SSF54695">
    <property type="entry name" value="POZ domain"/>
    <property type="match status" value="1"/>
</dbReference>
<dbReference type="InterPro" id="IPR011333">
    <property type="entry name" value="SKP1/BTB/POZ_sf"/>
</dbReference>
<dbReference type="Proteomes" id="UP000492821">
    <property type="component" value="Unassembled WGS sequence"/>
</dbReference>
<dbReference type="PROSITE" id="PS50097">
    <property type="entry name" value="BTB"/>
    <property type="match status" value="1"/>
</dbReference>
<dbReference type="GO" id="GO:0005737">
    <property type="term" value="C:cytoplasm"/>
    <property type="evidence" value="ECO:0007669"/>
    <property type="project" value="TreeGrafter"/>
</dbReference>
<dbReference type="PANTHER" id="PTHR46306">
    <property type="entry name" value="BTB/POZ DOMAIN-CONTAINING PROTEIN 9"/>
    <property type="match status" value="1"/>
</dbReference>
<dbReference type="InterPro" id="IPR011705">
    <property type="entry name" value="BACK"/>
</dbReference>
<proteinExistence type="predicted"/>
<dbReference type="Gene3D" id="3.30.710.10">
    <property type="entry name" value="Potassium Channel Kv1.1, Chain A"/>
    <property type="match status" value="1"/>
</dbReference>